<comment type="caution">
    <text evidence="3">The sequence shown here is derived from an EMBL/GenBank/DDBJ whole genome shotgun (WGS) entry which is preliminary data.</text>
</comment>
<name>A0A5B1BKY5_MYCSI</name>
<evidence type="ECO:0000313" key="3">
    <source>
        <dbReference type="EMBL" id="KAA1249056.1"/>
    </source>
</evidence>
<keyword evidence="4" id="KW-1185">Reference proteome</keyword>
<dbReference type="SUPFAM" id="SSF140459">
    <property type="entry name" value="PE/PPE dimer-like"/>
    <property type="match status" value="1"/>
</dbReference>
<organism evidence="3 4">
    <name type="scientific">Mycobacterium simiae</name>
    <name type="common">Mycobacterium habana</name>
    <dbReference type="NCBI Taxonomy" id="1784"/>
    <lineage>
        <taxon>Bacteria</taxon>
        <taxon>Bacillati</taxon>
        <taxon>Actinomycetota</taxon>
        <taxon>Actinomycetes</taxon>
        <taxon>Mycobacteriales</taxon>
        <taxon>Mycobacteriaceae</taxon>
        <taxon>Mycobacterium</taxon>
        <taxon>Mycobacterium simiae complex</taxon>
    </lineage>
</organism>
<evidence type="ECO:0000256" key="1">
    <source>
        <dbReference type="ARBA" id="ARBA00010652"/>
    </source>
</evidence>
<dbReference type="AlphaFoldDB" id="A0A5B1BKY5"/>
<dbReference type="Gene3D" id="1.20.1260.20">
    <property type="entry name" value="PPE superfamily"/>
    <property type="match status" value="1"/>
</dbReference>
<dbReference type="EMBL" id="VTZN01000113">
    <property type="protein sequence ID" value="KAA1249056.1"/>
    <property type="molecule type" value="Genomic_DNA"/>
</dbReference>
<feature type="non-terminal residue" evidence="3">
    <location>
        <position position="1"/>
    </location>
</feature>
<dbReference type="PANTHER" id="PTHR46766">
    <property type="entry name" value="GLUTAMINE-RICH PROTEIN 2"/>
    <property type="match status" value="1"/>
</dbReference>
<dbReference type="GO" id="GO:0052572">
    <property type="term" value="P:response to host immune response"/>
    <property type="evidence" value="ECO:0007669"/>
    <property type="project" value="TreeGrafter"/>
</dbReference>
<reference evidence="3 4" key="1">
    <citation type="submission" date="2019-09" db="EMBL/GenBank/DDBJ databases">
        <title>Report of infection by Mycobacterium simiae a patient suffering from pulmonary tuberculosis.</title>
        <authorList>
            <person name="Mohanty P.S."/>
            <person name="Bansal A.K."/>
            <person name="Singh H."/>
            <person name="Sharma S."/>
            <person name="Patil S.A."/>
            <person name="Upadhaya P."/>
            <person name="Singh P.K."/>
            <person name="Kumar D."/>
            <person name="Kumar S."/>
            <person name="Singh R.K."/>
            <person name="Chaudhary B."/>
        </authorList>
    </citation>
    <scope>NUCLEOTIDE SEQUENCE [LARGE SCALE GENOMIC DNA]</scope>
    <source>
        <strain evidence="3 4">JAL-560-SIM</strain>
    </source>
</reference>
<evidence type="ECO:0000313" key="4">
    <source>
        <dbReference type="Proteomes" id="UP000324701"/>
    </source>
</evidence>
<dbReference type="InterPro" id="IPR038332">
    <property type="entry name" value="PPE_sf"/>
</dbReference>
<dbReference type="InterPro" id="IPR000030">
    <property type="entry name" value="PPE_dom"/>
</dbReference>
<proteinExistence type="inferred from homology"/>
<dbReference type="OrthoDB" id="4762142at2"/>
<feature type="domain" description="PPE" evidence="2">
    <location>
        <begin position="1"/>
        <end position="104"/>
    </location>
</feature>
<dbReference type="Pfam" id="PF00823">
    <property type="entry name" value="PPE"/>
    <property type="match status" value="1"/>
</dbReference>
<gene>
    <name evidence="3" type="ORF">F0Q45_17165</name>
</gene>
<comment type="similarity">
    <text evidence="1">Belongs to the mycobacterial PPE family.</text>
</comment>
<sequence>AVAMADTAARYTGWLGAAAGRATGAATQAQAMADAFEAARAATIHPLVVGANRKGLVQLVLSNFFGQNAPAIAAAEAQYEAMWAQDVSAMVGYHAGASAAAAQLVPWQQLLRSLASQLAAALGLPPVINPVPADPTLMSQTTNFGLFTSTALADPGDDNFVGLIISSPFFTNTLTSGFEPTLGLGAPGQTINTFQSPVLPFLNSSIALPFTDPLAPLFVALLPLGF</sequence>
<evidence type="ECO:0000259" key="2">
    <source>
        <dbReference type="Pfam" id="PF00823"/>
    </source>
</evidence>
<dbReference type="Proteomes" id="UP000324701">
    <property type="component" value="Unassembled WGS sequence"/>
</dbReference>
<dbReference type="PANTHER" id="PTHR46766:SF1">
    <property type="entry name" value="GLUTAMINE-RICH PROTEIN 2"/>
    <property type="match status" value="1"/>
</dbReference>
<protein>
    <submittedName>
        <fullName evidence="3">PPE domain-containing protein</fullName>
    </submittedName>
</protein>
<accession>A0A5B1BKY5</accession>